<evidence type="ECO:0000313" key="2">
    <source>
        <dbReference type="EMBL" id="ALS33021.1"/>
    </source>
</evidence>
<dbReference type="AlphaFoldDB" id="A0A0U2V4Z8"/>
<evidence type="ECO:0000256" key="1">
    <source>
        <dbReference type="SAM" id="Phobius"/>
    </source>
</evidence>
<keyword evidence="1" id="KW-1133">Transmembrane helix</keyword>
<name>A0A0U2V4Z8_9GAMM</name>
<sequence>MDLTGREVFKVNNYKNNINTLFANKVFIFVFLVIVNRLEV</sequence>
<dbReference type="KEGG" id="ptn:PTRA_a1872"/>
<feature type="transmembrane region" description="Helical" evidence="1">
    <location>
        <begin position="20"/>
        <end position="38"/>
    </location>
</feature>
<dbReference type="Proteomes" id="UP000065261">
    <property type="component" value="Chromosome I"/>
</dbReference>
<proteinExistence type="predicted"/>
<organism evidence="2">
    <name type="scientific">Pseudoalteromonas translucida KMM 520</name>
    <dbReference type="NCBI Taxonomy" id="1315283"/>
    <lineage>
        <taxon>Bacteria</taxon>
        <taxon>Pseudomonadati</taxon>
        <taxon>Pseudomonadota</taxon>
        <taxon>Gammaproteobacteria</taxon>
        <taxon>Alteromonadales</taxon>
        <taxon>Pseudoalteromonadaceae</taxon>
        <taxon>Pseudoalteromonas</taxon>
    </lineage>
</organism>
<keyword evidence="1" id="KW-0472">Membrane</keyword>
<gene>
    <name evidence="2" type="ORF">PTRA_a1872</name>
</gene>
<reference evidence="2 3" key="1">
    <citation type="submission" date="2015-03" db="EMBL/GenBank/DDBJ databases">
        <authorList>
            <person name="Murphy D."/>
        </authorList>
    </citation>
    <scope>NUCLEOTIDE SEQUENCE [LARGE SCALE GENOMIC DNA]</scope>
    <source>
        <strain evidence="2 3">KMM 520</strain>
    </source>
</reference>
<dbReference type="EMBL" id="CP011034">
    <property type="protein sequence ID" value="ALS33021.1"/>
    <property type="molecule type" value="Genomic_DNA"/>
</dbReference>
<keyword evidence="1" id="KW-0812">Transmembrane</keyword>
<protein>
    <submittedName>
        <fullName evidence="2">Uncharacterized protein</fullName>
    </submittedName>
</protein>
<accession>A0A0U2V4Z8</accession>
<evidence type="ECO:0000313" key="3">
    <source>
        <dbReference type="Proteomes" id="UP000065261"/>
    </source>
</evidence>